<sequence length="348" mass="37505">MRRSRRAWEVFQSGHEPVGVSGQVLTSWRRSRWSGVDPARTEIPIVDVDTDSEFVRIASPVVLRAADSLTGGPACLALADAQGHVVWRWVSEPAIGRALDAQGMQHGSIFAEQRVGTNGIGTSLESRELATVFGPDHYVEAFHRWACVAAPVVHPVTGRMHGAVNVTCFAEDANQFLRALTRSLADTVSSRIAEHGSREERALLDAFVSGRVRTTAPVVAVTSTLMFADDVAGAWGLEHRTVWELVRHAGPSADVVVRDGLRARVHPLDGVDGALLTLHPDPTSAAVAPTPEFSPLEAAEADVVARTLAECHGNKSVAAATLGISRATLYQKLRRYRIAWAPDTSRAL</sequence>
<keyword evidence="3" id="KW-1185">Reference proteome</keyword>
<proteinExistence type="predicted"/>
<organism evidence="2 3">
    <name type="scientific">Actinomycetospora aurantiaca</name>
    <dbReference type="NCBI Taxonomy" id="3129233"/>
    <lineage>
        <taxon>Bacteria</taxon>
        <taxon>Bacillati</taxon>
        <taxon>Actinomycetota</taxon>
        <taxon>Actinomycetes</taxon>
        <taxon>Pseudonocardiales</taxon>
        <taxon>Pseudonocardiaceae</taxon>
        <taxon>Actinomycetospora</taxon>
    </lineage>
</organism>
<name>A0ABU8MK61_9PSEU</name>
<accession>A0ABU8MK61</accession>
<dbReference type="InterPro" id="IPR002197">
    <property type="entry name" value="HTH_Fis"/>
</dbReference>
<gene>
    <name evidence="2" type="ORF">WCD74_08070</name>
</gene>
<evidence type="ECO:0000313" key="2">
    <source>
        <dbReference type="EMBL" id="MEJ2867715.1"/>
    </source>
</evidence>
<dbReference type="EMBL" id="JBBEGN010000003">
    <property type="protein sequence ID" value="MEJ2867715.1"/>
    <property type="molecule type" value="Genomic_DNA"/>
</dbReference>
<evidence type="ECO:0000313" key="3">
    <source>
        <dbReference type="Proteomes" id="UP001385809"/>
    </source>
</evidence>
<dbReference type="Pfam" id="PF02954">
    <property type="entry name" value="HTH_8"/>
    <property type="match status" value="1"/>
</dbReference>
<dbReference type="InterPro" id="IPR029016">
    <property type="entry name" value="GAF-like_dom_sf"/>
</dbReference>
<dbReference type="Gene3D" id="1.10.10.60">
    <property type="entry name" value="Homeodomain-like"/>
    <property type="match status" value="1"/>
</dbReference>
<feature type="domain" description="DNA binding HTH" evidence="1">
    <location>
        <begin position="296"/>
        <end position="336"/>
    </location>
</feature>
<dbReference type="InterPro" id="IPR009057">
    <property type="entry name" value="Homeodomain-like_sf"/>
</dbReference>
<comment type="caution">
    <text evidence="2">The sequence shown here is derived from an EMBL/GenBank/DDBJ whole genome shotgun (WGS) entry which is preliminary data.</text>
</comment>
<dbReference type="Proteomes" id="UP001385809">
    <property type="component" value="Unassembled WGS sequence"/>
</dbReference>
<dbReference type="RefSeq" id="WP_337694326.1">
    <property type="nucleotide sequence ID" value="NZ_JBBEGN010000003.1"/>
</dbReference>
<dbReference type="SUPFAM" id="SSF46689">
    <property type="entry name" value="Homeodomain-like"/>
    <property type="match status" value="1"/>
</dbReference>
<reference evidence="2 3" key="1">
    <citation type="submission" date="2024-03" db="EMBL/GenBank/DDBJ databases">
        <title>Actinomycetospora sp. OC33-EN08, a novel actinomycete isolated from wild orchid (Aerides multiflora).</title>
        <authorList>
            <person name="Suriyachadkun C."/>
        </authorList>
    </citation>
    <scope>NUCLEOTIDE SEQUENCE [LARGE SCALE GENOMIC DNA]</scope>
    <source>
        <strain evidence="2 3">OC33-EN08</strain>
    </source>
</reference>
<protein>
    <submittedName>
        <fullName evidence="2">Helix-turn-helix domain-containing protein</fullName>
    </submittedName>
</protein>
<dbReference type="PRINTS" id="PR01590">
    <property type="entry name" value="HTHFIS"/>
</dbReference>
<evidence type="ECO:0000259" key="1">
    <source>
        <dbReference type="Pfam" id="PF02954"/>
    </source>
</evidence>
<dbReference type="Gene3D" id="3.30.450.40">
    <property type="match status" value="1"/>
</dbReference>